<proteinExistence type="predicted"/>
<evidence type="ECO:0000313" key="3">
    <source>
        <dbReference type="Proteomes" id="UP000254082"/>
    </source>
</evidence>
<keyword evidence="1" id="KW-0472">Membrane</keyword>
<organism evidence="2 3">
    <name type="scientific">Streptococcus downei MFe28</name>
    <dbReference type="NCBI Taxonomy" id="764290"/>
    <lineage>
        <taxon>Bacteria</taxon>
        <taxon>Bacillati</taxon>
        <taxon>Bacillota</taxon>
        <taxon>Bacilli</taxon>
        <taxon>Lactobacillales</taxon>
        <taxon>Streptococcaceae</taxon>
        <taxon>Streptococcus</taxon>
    </lineage>
</organism>
<reference evidence="2 3" key="1">
    <citation type="submission" date="2018-06" db="EMBL/GenBank/DDBJ databases">
        <authorList>
            <consortium name="Pathogen Informatics"/>
            <person name="Doyle S."/>
        </authorList>
    </citation>
    <scope>NUCLEOTIDE SEQUENCE [LARGE SCALE GENOMIC DNA]</scope>
    <source>
        <strain evidence="3">NCTC 11391</strain>
    </source>
</reference>
<keyword evidence="1" id="KW-0812">Transmembrane</keyword>
<keyword evidence="3" id="KW-1185">Reference proteome</keyword>
<dbReference type="Proteomes" id="UP000254082">
    <property type="component" value="Unassembled WGS sequence"/>
</dbReference>
<dbReference type="AlphaFoldDB" id="A0A380JFR3"/>
<dbReference type="OrthoDB" id="2222660at2"/>
<gene>
    <name evidence="2" type="ORF">NCTC11391_01293</name>
</gene>
<keyword evidence="1" id="KW-1133">Transmembrane helix</keyword>
<name>A0A380JFR3_STRDO</name>
<evidence type="ECO:0000256" key="1">
    <source>
        <dbReference type="SAM" id="Phobius"/>
    </source>
</evidence>
<feature type="transmembrane region" description="Helical" evidence="1">
    <location>
        <begin position="107"/>
        <end position="127"/>
    </location>
</feature>
<feature type="transmembrane region" description="Helical" evidence="1">
    <location>
        <begin position="79"/>
        <end position="95"/>
    </location>
</feature>
<dbReference type="EMBL" id="UHFA01000002">
    <property type="protein sequence ID" value="SUN36248.1"/>
    <property type="molecule type" value="Genomic_DNA"/>
</dbReference>
<accession>A0A380JFR3</accession>
<protein>
    <submittedName>
        <fullName evidence="2">Uncharacterized protein</fullName>
    </submittedName>
</protein>
<sequence>MKPSELSSKALRFIRLGCVLLAFIVVNFVFYLIDNKGPVWLSVSLGILALGSFSLAYISYKELKERPVEEQQFSPTQTIVTLVIIGFLALLIFVYKVITAPDTTERVALVIVSVLPVLTLIWNLLYLTKLLKKDKS</sequence>
<dbReference type="RefSeq" id="WP_019787611.1">
    <property type="nucleotide sequence ID" value="NZ_UHFA01000002.1"/>
</dbReference>
<evidence type="ECO:0000313" key="2">
    <source>
        <dbReference type="EMBL" id="SUN36248.1"/>
    </source>
</evidence>
<feature type="transmembrane region" description="Helical" evidence="1">
    <location>
        <begin position="12"/>
        <end position="33"/>
    </location>
</feature>
<feature type="transmembrane region" description="Helical" evidence="1">
    <location>
        <begin position="39"/>
        <end position="58"/>
    </location>
</feature>